<name>A0A2W7NTW9_9BACT</name>
<proteinExistence type="predicted"/>
<dbReference type="EMBL" id="QKZK01000012">
    <property type="protein sequence ID" value="PZX16776.1"/>
    <property type="molecule type" value="Genomic_DNA"/>
</dbReference>
<evidence type="ECO:0000313" key="2">
    <source>
        <dbReference type="Proteomes" id="UP000249239"/>
    </source>
</evidence>
<accession>A0A2W7NTW9</accession>
<dbReference type="Proteomes" id="UP000249239">
    <property type="component" value="Unassembled WGS sequence"/>
</dbReference>
<comment type="caution">
    <text evidence="1">The sequence shown here is derived from an EMBL/GenBank/DDBJ whole genome shotgun (WGS) entry which is preliminary data.</text>
</comment>
<evidence type="ECO:0000313" key="1">
    <source>
        <dbReference type="EMBL" id="PZX16776.1"/>
    </source>
</evidence>
<gene>
    <name evidence="1" type="ORF">LX69_01846</name>
</gene>
<organism evidence="1 2">
    <name type="scientific">Breznakibacter xylanolyticus</name>
    <dbReference type="NCBI Taxonomy" id="990"/>
    <lineage>
        <taxon>Bacteria</taxon>
        <taxon>Pseudomonadati</taxon>
        <taxon>Bacteroidota</taxon>
        <taxon>Bacteroidia</taxon>
        <taxon>Marinilabiliales</taxon>
        <taxon>Marinilabiliaceae</taxon>
        <taxon>Breznakibacter</taxon>
    </lineage>
</organism>
<reference evidence="1 2" key="1">
    <citation type="submission" date="2018-06" db="EMBL/GenBank/DDBJ databases">
        <title>Genomic Encyclopedia of Archaeal and Bacterial Type Strains, Phase II (KMG-II): from individual species to whole genera.</title>
        <authorList>
            <person name="Goeker M."/>
        </authorList>
    </citation>
    <scope>NUCLEOTIDE SEQUENCE [LARGE SCALE GENOMIC DNA]</scope>
    <source>
        <strain evidence="1 2">DSM 6779</strain>
    </source>
</reference>
<sequence length="88" mass="10130">MELTNRYSSVSVWLVHGSFHVSLVDGNMADFIEIGEWLIRMNCSIPVFNFISSFFRMSMSLDEQSGKSVIGFYELNKIRSLNSDNKRV</sequence>
<protein>
    <submittedName>
        <fullName evidence="1">Uncharacterized protein</fullName>
    </submittedName>
</protein>
<dbReference type="AlphaFoldDB" id="A0A2W7NTW9"/>
<keyword evidence="2" id="KW-1185">Reference proteome</keyword>